<dbReference type="AlphaFoldDB" id="D7FUN5"/>
<dbReference type="InParanoid" id="D7FUN5"/>
<gene>
    <name evidence="2" type="ORF">Esi_0274_0003</name>
</gene>
<evidence type="ECO:0000256" key="1">
    <source>
        <dbReference type="SAM" id="MobiDB-lite"/>
    </source>
</evidence>
<proteinExistence type="predicted"/>
<feature type="region of interest" description="Disordered" evidence="1">
    <location>
        <begin position="12"/>
        <end position="55"/>
    </location>
</feature>
<dbReference type="Proteomes" id="UP000002630">
    <property type="component" value="Linkage Group LG27"/>
</dbReference>
<accession>D7FUN5</accession>
<dbReference type="EMBL" id="FN649752">
    <property type="protein sequence ID" value="CBJ31679.1"/>
    <property type="molecule type" value="Genomic_DNA"/>
</dbReference>
<reference evidence="2 3" key="1">
    <citation type="journal article" date="2010" name="Nature">
        <title>The Ectocarpus genome and the independent evolution of multicellularity in brown algae.</title>
        <authorList>
            <person name="Cock J.M."/>
            <person name="Sterck L."/>
            <person name="Rouze P."/>
            <person name="Scornet D."/>
            <person name="Allen A.E."/>
            <person name="Amoutzias G."/>
            <person name="Anthouard V."/>
            <person name="Artiguenave F."/>
            <person name="Aury J.M."/>
            <person name="Badger J.H."/>
            <person name="Beszteri B."/>
            <person name="Billiau K."/>
            <person name="Bonnet E."/>
            <person name="Bothwell J.H."/>
            <person name="Bowler C."/>
            <person name="Boyen C."/>
            <person name="Brownlee C."/>
            <person name="Carrano C.J."/>
            <person name="Charrier B."/>
            <person name="Cho G.Y."/>
            <person name="Coelho S.M."/>
            <person name="Collen J."/>
            <person name="Corre E."/>
            <person name="Da Silva C."/>
            <person name="Delage L."/>
            <person name="Delaroque N."/>
            <person name="Dittami S.M."/>
            <person name="Doulbeau S."/>
            <person name="Elias M."/>
            <person name="Farnham G."/>
            <person name="Gachon C.M."/>
            <person name="Gschloessl B."/>
            <person name="Heesch S."/>
            <person name="Jabbari K."/>
            <person name="Jubin C."/>
            <person name="Kawai H."/>
            <person name="Kimura K."/>
            <person name="Kloareg B."/>
            <person name="Kupper F.C."/>
            <person name="Lang D."/>
            <person name="Le Bail A."/>
            <person name="Leblanc C."/>
            <person name="Lerouge P."/>
            <person name="Lohr M."/>
            <person name="Lopez P.J."/>
            <person name="Martens C."/>
            <person name="Maumus F."/>
            <person name="Michel G."/>
            <person name="Miranda-Saavedra D."/>
            <person name="Morales J."/>
            <person name="Moreau H."/>
            <person name="Motomura T."/>
            <person name="Nagasato C."/>
            <person name="Napoli C.A."/>
            <person name="Nelson D.R."/>
            <person name="Nyvall-Collen P."/>
            <person name="Peters A.F."/>
            <person name="Pommier C."/>
            <person name="Potin P."/>
            <person name="Poulain J."/>
            <person name="Quesneville H."/>
            <person name="Read B."/>
            <person name="Rensing S.A."/>
            <person name="Ritter A."/>
            <person name="Rousvoal S."/>
            <person name="Samanta M."/>
            <person name="Samson G."/>
            <person name="Schroeder D.C."/>
            <person name="Segurens B."/>
            <person name="Strittmatter M."/>
            <person name="Tonon T."/>
            <person name="Tregear J.W."/>
            <person name="Valentin K."/>
            <person name="von Dassow P."/>
            <person name="Yamagishi T."/>
            <person name="Van de Peer Y."/>
            <person name="Wincker P."/>
        </authorList>
    </citation>
    <scope>NUCLEOTIDE SEQUENCE [LARGE SCALE GENOMIC DNA]</scope>
    <source>
        <strain evidence="3">Ec32 / CCAP1310/4</strain>
    </source>
</reference>
<keyword evidence="3" id="KW-1185">Reference proteome</keyword>
<organism evidence="2 3">
    <name type="scientific">Ectocarpus siliculosus</name>
    <name type="common">Brown alga</name>
    <name type="synonym">Conferva siliculosa</name>
    <dbReference type="NCBI Taxonomy" id="2880"/>
    <lineage>
        <taxon>Eukaryota</taxon>
        <taxon>Sar</taxon>
        <taxon>Stramenopiles</taxon>
        <taxon>Ochrophyta</taxon>
        <taxon>PX clade</taxon>
        <taxon>Phaeophyceae</taxon>
        <taxon>Ectocarpales</taxon>
        <taxon>Ectocarpaceae</taxon>
        <taxon>Ectocarpus</taxon>
    </lineage>
</organism>
<evidence type="ECO:0000313" key="2">
    <source>
        <dbReference type="EMBL" id="CBJ31679.1"/>
    </source>
</evidence>
<name>D7FUN5_ECTSI</name>
<protein>
    <submittedName>
        <fullName evidence="2">Uncharacterized protein</fullName>
    </submittedName>
</protein>
<evidence type="ECO:0000313" key="3">
    <source>
        <dbReference type="Proteomes" id="UP000002630"/>
    </source>
</evidence>
<feature type="compositionally biased region" description="Basic and acidic residues" evidence="1">
    <location>
        <begin position="31"/>
        <end position="48"/>
    </location>
</feature>
<dbReference type="EMBL" id="FN648458">
    <property type="protein sequence ID" value="CBJ31679.1"/>
    <property type="molecule type" value="Genomic_DNA"/>
</dbReference>
<sequence>MHMVHRGKSILDISGFGDPASTENVLTIDNCDGRRSSRHPYLDNRGNEEEPSDEYAGCVSRYGDACEARYSATDMSPAVGPVGNERLSCSCLTT</sequence>